<dbReference type="SUPFAM" id="SSF57829">
    <property type="entry name" value="Zn-binding ribosomal proteins"/>
    <property type="match status" value="1"/>
</dbReference>
<accession>A0A1F6FN92</accession>
<dbReference type="NCBIfam" id="TIGR01031">
    <property type="entry name" value="rpmF_bact"/>
    <property type="match status" value="1"/>
</dbReference>
<evidence type="ECO:0000313" key="8">
    <source>
        <dbReference type="Proteomes" id="UP000179136"/>
    </source>
</evidence>
<dbReference type="PANTHER" id="PTHR35534">
    <property type="entry name" value="50S RIBOSOMAL PROTEIN L32"/>
    <property type="match status" value="1"/>
</dbReference>
<evidence type="ECO:0000256" key="1">
    <source>
        <dbReference type="ARBA" id="ARBA00008560"/>
    </source>
</evidence>
<evidence type="ECO:0000256" key="3">
    <source>
        <dbReference type="ARBA" id="ARBA00023274"/>
    </source>
</evidence>
<feature type="region of interest" description="Disordered" evidence="6">
    <location>
        <begin position="57"/>
        <end position="80"/>
    </location>
</feature>
<reference evidence="7 8" key="1">
    <citation type="journal article" date="2016" name="Nat. Commun.">
        <title>Thousands of microbial genomes shed light on interconnected biogeochemical processes in an aquifer system.</title>
        <authorList>
            <person name="Anantharaman K."/>
            <person name="Brown C.T."/>
            <person name="Hug L.A."/>
            <person name="Sharon I."/>
            <person name="Castelle C.J."/>
            <person name="Probst A.J."/>
            <person name="Thomas B.C."/>
            <person name="Singh A."/>
            <person name="Wilkins M.J."/>
            <person name="Karaoz U."/>
            <person name="Brodie E.L."/>
            <person name="Williams K.H."/>
            <person name="Hubbard S.S."/>
            <person name="Banfield J.F."/>
        </authorList>
    </citation>
    <scope>NUCLEOTIDE SEQUENCE [LARGE SCALE GENOMIC DNA]</scope>
</reference>
<dbReference type="GO" id="GO:0003735">
    <property type="term" value="F:structural constituent of ribosome"/>
    <property type="evidence" value="ECO:0007669"/>
    <property type="project" value="InterPro"/>
</dbReference>
<evidence type="ECO:0000313" key="7">
    <source>
        <dbReference type="EMBL" id="OGG87324.1"/>
    </source>
</evidence>
<sequence>MPTPTQKHTSSRKKVRRGQLKLKKINLSVCPKCKKPVRPHRACANCGTYDGNKAFKIRVPKKFRKKSAKGGKEEKKNKKQ</sequence>
<proteinExistence type="inferred from homology"/>
<dbReference type="HAMAP" id="MF_00340">
    <property type="entry name" value="Ribosomal_bL32"/>
    <property type="match status" value="1"/>
</dbReference>
<dbReference type="InterPro" id="IPR002677">
    <property type="entry name" value="Ribosomal_bL32"/>
</dbReference>
<dbReference type="EMBL" id="MFMW01000016">
    <property type="protein sequence ID" value="OGG87324.1"/>
    <property type="molecule type" value="Genomic_DNA"/>
</dbReference>
<name>A0A1F6FN92_9BACT</name>
<dbReference type="InterPro" id="IPR044957">
    <property type="entry name" value="Ribosomal_bL32_bact"/>
</dbReference>
<protein>
    <recommendedName>
        <fullName evidence="4 5">Large ribosomal subunit protein bL32</fullName>
    </recommendedName>
</protein>
<dbReference type="AlphaFoldDB" id="A0A1F6FN92"/>
<evidence type="ECO:0000256" key="4">
    <source>
        <dbReference type="ARBA" id="ARBA00035178"/>
    </source>
</evidence>
<evidence type="ECO:0000256" key="6">
    <source>
        <dbReference type="SAM" id="MobiDB-lite"/>
    </source>
</evidence>
<comment type="caution">
    <text evidence="7">The sequence shown here is derived from an EMBL/GenBank/DDBJ whole genome shotgun (WGS) entry which is preliminary data.</text>
</comment>
<dbReference type="Proteomes" id="UP000179136">
    <property type="component" value="Unassembled WGS sequence"/>
</dbReference>
<keyword evidence="2 5" id="KW-0689">Ribosomal protein</keyword>
<dbReference type="PANTHER" id="PTHR35534:SF1">
    <property type="entry name" value="LARGE RIBOSOMAL SUBUNIT PROTEIN BL32"/>
    <property type="match status" value="1"/>
</dbReference>
<comment type="similarity">
    <text evidence="1 5">Belongs to the bacterial ribosomal protein bL32 family.</text>
</comment>
<dbReference type="InterPro" id="IPR011332">
    <property type="entry name" value="Ribosomal_zn-bd"/>
</dbReference>
<feature type="compositionally biased region" description="Basic residues" evidence="6">
    <location>
        <begin position="57"/>
        <end position="69"/>
    </location>
</feature>
<dbReference type="GO" id="GO:0006412">
    <property type="term" value="P:translation"/>
    <property type="evidence" value="ECO:0007669"/>
    <property type="project" value="UniProtKB-UniRule"/>
</dbReference>
<gene>
    <name evidence="5" type="primary">rpmF</name>
    <name evidence="7" type="ORF">A3B87_01825</name>
</gene>
<keyword evidence="3 5" id="KW-0687">Ribonucleoprotein</keyword>
<feature type="compositionally biased region" description="Basic and acidic residues" evidence="6">
    <location>
        <begin position="70"/>
        <end position="80"/>
    </location>
</feature>
<evidence type="ECO:0000256" key="5">
    <source>
        <dbReference type="HAMAP-Rule" id="MF_00340"/>
    </source>
</evidence>
<dbReference type="Pfam" id="PF01783">
    <property type="entry name" value="Ribosomal_L32p"/>
    <property type="match status" value="1"/>
</dbReference>
<dbReference type="STRING" id="1798561.A3B87_01825"/>
<evidence type="ECO:0000256" key="2">
    <source>
        <dbReference type="ARBA" id="ARBA00022980"/>
    </source>
</evidence>
<dbReference type="GO" id="GO:0015934">
    <property type="term" value="C:large ribosomal subunit"/>
    <property type="evidence" value="ECO:0007669"/>
    <property type="project" value="InterPro"/>
</dbReference>
<organism evidence="7 8">
    <name type="scientific">Candidatus Kuenenbacteria bacterium RIFCSPHIGHO2_02_FULL_39_13</name>
    <dbReference type="NCBI Taxonomy" id="1798561"/>
    <lineage>
        <taxon>Bacteria</taxon>
        <taxon>Candidatus Kueneniibacteriota</taxon>
    </lineage>
</organism>